<dbReference type="SUPFAM" id="SSF47384">
    <property type="entry name" value="Homodimeric domain of signal transducing histidine kinase"/>
    <property type="match status" value="1"/>
</dbReference>
<dbReference type="PANTHER" id="PTHR45339">
    <property type="entry name" value="HYBRID SIGNAL TRANSDUCTION HISTIDINE KINASE J"/>
    <property type="match status" value="1"/>
</dbReference>
<dbReference type="Pfam" id="PF00512">
    <property type="entry name" value="HisKA"/>
    <property type="match status" value="1"/>
</dbReference>
<keyword evidence="3" id="KW-0597">Phosphoprotein</keyword>
<dbReference type="Gene3D" id="3.30.565.10">
    <property type="entry name" value="Histidine kinase-like ATPase, C-terminal domain"/>
    <property type="match status" value="1"/>
</dbReference>
<evidence type="ECO:0000313" key="7">
    <source>
        <dbReference type="EMBL" id="MEN2751352.1"/>
    </source>
</evidence>
<dbReference type="PRINTS" id="PR00344">
    <property type="entry name" value="BCTRLSENSOR"/>
</dbReference>
<keyword evidence="8" id="KW-1185">Reference proteome</keyword>
<accession>A0ABU9XAH7</accession>
<evidence type="ECO:0000256" key="2">
    <source>
        <dbReference type="ARBA" id="ARBA00012438"/>
    </source>
</evidence>
<sequence length="648" mass="74215">MSISSSRNIPTIIRYSILQAIVVAVFAGFLLSFVYTFVHNYQQKRLHVQQLGEMLSNSASTPDGANLVARQVSLLLDNDPSLQSILFYSTDQPIDSLSQGNINSVGNNWYNAWFADTVSFNYPVTSRYLTGSSIQRANSSQRIANTSLISVRDTPKMTTPLAARNTLVGYINITLDMNQLRWYWVRINLLSWFATTILGVFIVWYILRKLNWPTKDIVELAKVCEIAANDHELKQLPTIQQRFEFEELIRIKKSFIILFERLRVAQQDYLDLADFEQQLHNKDLSLDMQRSNFQNMITHELKTSLNAITGGLQLLDNQYLNDEQKDTLAIIHKGSHHLELTLEQIIQLNRIEKGQMVVSLSEFNPLKMIADLIEKFEPAARQKNLELISRVHHVEYTLEGDTSKIQQILTTLIDNAIKFTHTGRVIIDSQLTHFNESIRWQVKVIDTGIGISTSHLEDIFTPFFQVDSSVTRENEGVGIGLSVIKQIGQLLGASIEVDSEIGVGSKFIVTMPLRYKSQTQYEYLLKDVNVVYYHHDEISSMVEMLGRLGANVSSQRNGQSMMDYISKVKVNVIMFAEEVLPEQVVQLTKHIRERETTYRSLLVYWYPLHKEQYVESFEYDLKAAGIDYCHSAVQDAKLLTALLKKWVV</sequence>
<dbReference type="EC" id="2.7.13.3" evidence="2"/>
<dbReference type="PROSITE" id="PS50109">
    <property type="entry name" value="HIS_KIN"/>
    <property type="match status" value="1"/>
</dbReference>
<keyword evidence="7" id="KW-0808">Transferase</keyword>
<evidence type="ECO:0000256" key="4">
    <source>
        <dbReference type="ARBA" id="ARBA00023012"/>
    </source>
</evidence>
<dbReference type="GO" id="GO:0016301">
    <property type="term" value="F:kinase activity"/>
    <property type="evidence" value="ECO:0007669"/>
    <property type="project" value="UniProtKB-KW"/>
</dbReference>
<feature type="domain" description="Histidine kinase" evidence="6">
    <location>
        <begin position="296"/>
        <end position="515"/>
    </location>
</feature>
<dbReference type="EMBL" id="JBDGHN010000002">
    <property type="protein sequence ID" value="MEN2751352.1"/>
    <property type="molecule type" value="Genomic_DNA"/>
</dbReference>
<dbReference type="Proteomes" id="UP001461960">
    <property type="component" value="Unassembled WGS sequence"/>
</dbReference>
<dbReference type="RefSeq" id="WP_299219529.1">
    <property type="nucleotide sequence ID" value="NZ_JBDGHN010000002.1"/>
</dbReference>
<evidence type="ECO:0000256" key="3">
    <source>
        <dbReference type="ARBA" id="ARBA00022553"/>
    </source>
</evidence>
<evidence type="ECO:0000256" key="1">
    <source>
        <dbReference type="ARBA" id="ARBA00000085"/>
    </source>
</evidence>
<dbReference type="PANTHER" id="PTHR45339:SF1">
    <property type="entry name" value="HYBRID SIGNAL TRANSDUCTION HISTIDINE KINASE J"/>
    <property type="match status" value="1"/>
</dbReference>
<keyword evidence="7" id="KW-0418">Kinase</keyword>
<comment type="catalytic activity">
    <reaction evidence="1">
        <text>ATP + protein L-histidine = ADP + protein N-phospho-L-histidine.</text>
        <dbReference type="EC" id="2.7.13.3"/>
    </reaction>
</comment>
<dbReference type="InterPro" id="IPR003661">
    <property type="entry name" value="HisK_dim/P_dom"/>
</dbReference>
<dbReference type="SMART" id="SM00387">
    <property type="entry name" value="HATPase_c"/>
    <property type="match status" value="1"/>
</dbReference>
<dbReference type="InterPro" id="IPR004358">
    <property type="entry name" value="Sig_transdc_His_kin-like_C"/>
</dbReference>
<organism evidence="7 8">
    <name type="scientific">Psychrobacter saeujeotis</name>
    <dbReference type="NCBI Taxonomy" id="3143436"/>
    <lineage>
        <taxon>Bacteria</taxon>
        <taxon>Pseudomonadati</taxon>
        <taxon>Pseudomonadota</taxon>
        <taxon>Gammaproteobacteria</taxon>
        <taxon>Moraxellales</taxon>
        <taxon>Moraxellaceae</taxon>
        <taxon>Psychrobacter</taxon>
    </lineage>
</organism>
<dbReference type="InterPro" id="IPR003594">
    <property type="entry name" value="HATPase_dom"/>
</dbReference>
<evidence type="ECO:0000259" key="6">
    <source>
        <dbReference type="PROSITE" id="PS50109"/>
    </source>
</evidence>
<dbReference type="Gene3D" id="1.10.287.130">
    <property type="match status" value="1"/>
</dbReference>
<reference evidence="7 8" key="1">
    <citation type="submission" date="2024-05" db="EMBL/GenBank/DDBJ databases">
        <authorList>
            <person name="Kim H.-Y."/>
            <person name="Kim E."/>
            <person name="Cai Y."/>
            <person name="Yang S.-M."/>
            <person name="Lee W."/>
        </authorList>
    </citation>
    <scope>NUCLEOTIDE SEQUENCE [LARGE SCALE GENOMIC DNA]</scope>
    <source>
        <strain evidence="7 8">FBL11</strain>
    </source>
</reference>
<name>A0ABU9XAH7_9GAMM</name>
<comment type="caution">
    <text evidence="7">The sequence shown here is derived from an EMBL/GenBank/DDBJ whole genome shotgun (WGS) entry which is preliminary data.</text>
</comment>
<feature type="transmembrane region" description="Helical" evidence="5">
    <location>
        <begin position="12"/>
        <end position="38"/>
    </location>
</feature>
<keyword evidence="5" id="KW-1133">Transmembrane helix</keyword>
<dbReference type="InterPro" id="IPR036097">
    <property type="entry name" value="HisK_dim/P_sf"/>
</dbReference>
<evidence type="ECO:0000256" key="5">
    <source>
        <dbReference type="SAM" id="Phobius"/>
    </source>
</evidence>
<keyword evidence="5" id="KW-0472">Membrane</keyword>
<proteinExistence type="predicted"/>
<evidence type="ECO:0000313" key="8">
    <source>
        <dbReference type="Proteomes" id="UP001461960"/>
    </source>
</evidence>
<dbReference type="CDD" id="cd00082">
    <property type="entry name" value="HisKA"/>
    <property type="match status" value="1"/>
</dbReference>
<dbReference type="InterPro" id="IPR036890">
    <property type="entry name" value="HATPase_C_sf"/>
</dbReference>
<keyword evidence="5" id="KW-0812">Transmembrane</keyword>
<protein>
    <recommendedName>
        <fullName evidence="2">histidine kinase</fullName>
        <ecNumber evidence="2">2.7.13.3</ecNumber>
    </recommendedName>
</protein>
<feature type="transmembrane region" description="Helical" evidence="5">
    <location>
        <begin position="187"/>
        <end position="207"/>
    </location>
</feature>
<dbReference type="InterPro" id="IPR005467">
    <property type="entry name" value="His_kinase_dom"/>
</dbReference>
<keyword evidence="4" id="KW-0902">Two-component regulatory system</keyword>
<dbReference type="SMART" id="SM00388">
    <property type="entry name" value="HisKA"/>
    <property type="match status" value="1"/>
</dbReference>
<dbReference type="SUPFAM" id="SSF55874">
    <property type="entry name" value="ATPase domain of HSP90 chaperone/DNA topoisomerase II/histidine kinase"/>
    <property type="match status" value="1"/>
</dbReference>
<dbReference type="Pfam" id="PF02518">
    <property type="entry name" value="HATPase_c"/>
    <property type="match status" value="1"/>
</dbReference>
<gene>
    <name evidence="7" type="ORF">AAIR29_06855</name>
</gene>